<accession>A0A8X7W4A0</accession>
<dbReference type="Proteomes" id="UP000886595">
    <property type="component" value="Unassembled WGS sequence"/>
</dbReference>
<gene>
    <name evidence="2" type="ORF">Bca52824_016841</name>
</gene>
<feature type="compositionally biased region" description="Basic and acidic residues" evidence="1">
    <location>
        <begin position="16"/>
        <end position="32"/>
    </location>
</feature>
<name>A0A8X7W4A0_BRACI</name>
<dbReference type="PANTHER" id="PTHR37207">
    <property type="entry name" value="OS09G0446000 PROTEIN"/>
    <property type="match status" value="1"/>
</dbReference>
<proteinExistence type="predicted"/>
<dbReference type="PANTHER" id="PTHR37207:SF1">
    <property type="entry name" value="OS09G0446000 PROTEIN"/>
    <property type="match status" value="1"/>
</dbReference>
<reference evidence="2 3" key="1">
    <citation type="submission" date="2020-02" db="EMBL/GenBank/DDBJ databases">
        <authorList>
            <person name="Ma Q."/>
            <person name="Huang Y."/>
            <person name="Song X."/>
            <person name="Pei D."/>
        </authorList>
    </citation>
    <scope>NUCLEOTIDE SEQUENCE [LARGE SCALE GENOMIC DNA]</scope>
    <source>
        <strain evidence="2">Sxm20200214</strain>
        <tissue evidence="2">Leaf</tissue>
    </source>
</reference>
<organism evidence="2 3">
    <name type="scientific">Brassica carinata</name>
    <name type="common">Ethiopian mustard</name>
    <name type="synonym">Abyssinian cabbage</name>
    <dbReference type="NCBI Taxonomy" id="52824"/>
    <lineage>
        <taxon>Eukaryota</taxon>
        <taxon>Viridiplantae</taxon>
        <taxon>Streptophyta</taxon>
        <taxon>Embryophyta</taxon>
        <taxon>Tracheophyta</taxon>
        <taxon>Spermatophyta</taxon>
        <taxon>Magnoliopsida</taxon>
        <taxon>eudicotyledons</taxon>
        <taxon>Gunneridae</taxon>
        <taxon>Pentapetalae</taxon>
        <taxon>rosids</taxon>
        <taxon>malvids</taxon>
        <taxon>Brassicales</taxon>
        <taxon>Brassicaceae</taxon>
        <taxon>Brassiceae</taxon>
        <taxon>Brassica</taxon>
    </lineage>
</organism>
<keyword evidence="3" id="KW-1185">Reference proteome</keyword>
<evidence type="ECO:0000313" key="2">
    <source>
        <dbReference type="EMBL" id="KAG2323628.1"/>
    </source>
</evidence>
<dbReference type="AlphaFoldDB" id="A0A8X7W4A0"/>
<sequence length="60" mass="6826">MRKSSEIPANASSFVKSEEKTEKPPFRLAVDDTKPVLQDPILRSDPMETEEAVLRLPPFR</sequence>
<feature type="region of interest" description="Disordered" evidence="1">
    <location>
        <begin position="1"/>
        <end position="32"/>
    </location>
</feature>
<evidence type="ECO:0000256" key="1">
    <source>
        <dbReference type="SAM" id="MobiDB-lite"/>
    </source>
</evidence>
<evidence type="ECO:0000313" key="3">
    <source>
        <dbReference type="Proteomes" id="UP000886595"/>
    </source>
</evidence>
<protein>
    <submittedName>
        <fullName evidence="2">Uncharacterized protein</fullName>
    </submittedName>
</protein>
<dbReference type="EMBL" id="JAAMPC010000003">
    <property type="protein sequence ID" value="KAG2323628.1"/>
    <property type="molecule type" value="Genomic_DNA"/>
</dbReference>
<comment type="caution">
    <text evidence="2">The sequence shown here is derived from an EMBL/GenBank/DDBJ whole genome shotgun (WGS) entry which is preliminary data.</text>
</comment>
<dbReference type="OrthoDB" id="1914154at2759"/>